<organism evidence="8 9">
    <name type="scientific">Novosphingobium rhizovicinum</name>
    <dbReference type="NCBI Taxonomy" id="3228928"/>
    <lineage>
        <taxon>Bacteria</taxon>
        <taxon>Pseudomonadati</taxon>
        <taxon>Pseudomonadota</taxon>
        <taxon>Alphaproteobacteria</taxon>
        <taxon>Sphingomonadales</taxon>
        <taxon>Sphingomonadaceae</taxon>
        <taxon>Novosphingobium</taxon>
    </lineage>
</organism>
<keyword evidence="9" id="KW-1185">Reference proteome</keyword>
<dbReference type="InterPro" id="IPR014780">
    <property type="entry name" value="tRNA_psdUridine_synth_TruB"/>
</dbReference>
<dbReference type="SUPFAM" id="SSF55120">
    <property type="entry name" value="Pseudouridine synthase"/>
    <property type="match status" value="1"/>
</dbReference>
<dbReference type="Pfam" id="PF01509">
    <property type="entry name" value="TruB_N"/>
    <property type="match status" value="1"/>
</dbReference>
<evidence type="ECO:0000256" key="2">
    <source>
        <dbReference type="ARBA" id="ARBA00005642"/>
    </source>
</evidence>
<keyword evidence="4 5" id="KW-0413">Isomerase</keyword>
<dbReference type="GO" id="GO:0160148">
    <property type="term" value="F:tRNA pseudouridine(55) synthase activity"/>
    <property type="evidence" value="ECO:0007669"/>
    <property type="project" value="UniProtKB-EC"/>
</dbReference>
<dbReference type="PANTHER" id="PTHR13767:SF2">
    <property type="entry name" value="PSEUDOURIDYLATE SYNTHASE TRUB1"/>
    <property type="match status" value="1"/>
</dbReference>
<evidence type="ECO:0000256" key="1">
    <source>
        <dbReference type="ARBA" id="ARBA00000385"/>
    </source>
</evidence>
<dbReference type="Gene3D" id="3.30.2350.10">
    <property type="entry name" value="Pseudouridine synthase"/>
    <property type="match status" value="1"/>
</dbReference>
<proteinExistence type="inferred from homology"/>
<keyword evidence="3 5" id="KW-0819">tRNA processing</keyword>
<dbReference type="InterPro" id="IPR020103">
    <property type="entry name" value="PsdUridine_synth_cat_dom_sf"/>
</dbReference>
<comment type="function">
    <text evidence="5">Responsible for synthesis of pseudouridine from uracil-55 in the psi GC loop of transfer RNAs.</text>
</comment>
<feature type="active site" description="Nucleophile" evidence="5">
    <location>
        <position position="45"/>
    </location>
</feature>
<comment type="caution">
    <text evidence="8">The sequence shown here is derived from an EMBL/GenBank/DDBJ whole genome shotgun (WGS) entry which is preliminary data.</text>
</comment>
<dbReference type="EMBL" id="JBFNXR010000012">
    <property type="protein sequence ID" value="MEW9853752.1"/>
    <property type="molecule type" value="Genomic_DNA"/>
</dbReference>
<dbReference type="Pfam" id="PF16198">
    <property type="entry name" value="TruB_C_2"/>
    <property type="match status" value="1"/>
</dbReference>
<dbReference type="HAMAP" id="MF_01080">
    <property type="entry name" value="TruB_bact"/>
    <property type="match status" value="1"/>
</dbReference>
<dbReference type="EC" id="5.4.99.25" evidence="5"/>
<evidence type="ECO:0000256" key="3">
    <source>
        <dbReference type="ARBA" id="ARBA00022694"/>
    </source>
</evidence>
<dbReference type="RefSeq" id="WP_367768041.1">
    <property type="nucleotide sequence ID" value="NZ_JBFNXR010000012.1"/>
</dbReference>
<evidence type="ECO:0000256" key="5">
    <source>
        <dbReference type="HAMAP-Rule" id="MF_01080"/>
    </source>
</evidence>
<evidence type="ECO:0000259" key="6">
    <source>
        <dbReference type="Pfam" id="PF01509"/>
    </source>
</evidence>
<evidence type="ECO:0000313" key="9">
    <source>
        <dbReference type="Proteomes" id="UP001556118"/>
    </source>
</evidence>
<dbReference type="CDD" id="cd02573">
    <property type="entry name" value="PseudoU_synth_EcTruB"/>
    <property type="match status" value="1"/>
</dbReference>
<name>A0ABV3R7E3_9SPHN</name>
<accession>A0ABV3R7E3</accession>
<feature type="domain" description="tRNA pseudouridylate synthase B C-terminal" evidence="7">
    <location>
        <begin position="184"/>
        <end position="242"/>
    </location>
</feature>
<reference evidence="8 9" key="1">
    <citation type="submission" date="2024-06" db="EMBL/GenBank/DDBJ databases">
        <title>Novosphingobium rhizovicinus M1R2S20.</title>
        <authorList>
            <person name="Sun J.-Q."/>
        </authorList>
    </citation>
    <scope>NUCLEOTIDE SEQUENCE [LARGE SCALE GENOMIC DNA]</scope>
    <source>
        <strain evidence="8 9">M1R2S20</strain>
    </source>
</reference>
<evidence type="ECO:0000313" key="8">
    <source>
        <dbReference type="EMBL" id="MEW9853752.1"/>
    </source>
</evidence>
<dbReference type="Proteomes" id="UP001556118">
    <property type="component" value="Unassembled WGS sequence"/>
</dbReference>
<comment type="catalytic activity">
    <reaction evidence="1 5">
        <text>uridine(55) in tRNA = pseudouridine(55) in tRNA</text>
        <dbReference type="Rhea" id="RHEA:42532"/>
        <dbReference type="Rhea" id="RHEA-COMP:10101"/>
        <dbReference type="Rhea" id="RHEA-COMP:10102"/>
        <dbReference type="ChEBI" id="CHEBI:65314"/>
        <dbReference type="ChEBI" id="CHEBI:65315"/>
        <dbReference type="EC" id="5.4.99.25"/>
    </reaction>
</comment>
<dbReference type="InterPro" id="IPR032819">
    <property type="entry name" value="TruB_C"/>
</dbReference>
<sequence length="306" mass="32298">MVSGWVILDKPLGLGSTQAVAAVKRNLRQSGYGKGVKVGHGGTLDPLASGVLPIGVGEATKLTGRMLDASKVYEFTVRFGEETSTLDLEGAVVAASEVLPAKSQIEAVLPRFTGPIDQVPPAYSALKVGGQRAYDLARAGEAVELAERRVTVHRLTILETEVSEEGLLQSLTLVADVSKGTYIRSLARDVAYAVGTYGTVTMLRRVKAGPFDVSQAISLDKLNEIGQGAPLEHILLPLEAGLDDIPAIDLDPEQARAVRQGRVLTGLPCNDGLHWARLGTTPVALMDLSGGDARVVRGFNLADVAE</sequence>
<protein>
    <recommendedName>
        <fullName evidence="5">tRNA pseudouridine synthase B</fullName>
        <ecNumber evidence="5">5.4.99.25</ecNumber>
    </recommendedName>
    <alternativeName>
        <fullName evidence="5">tRNA pseudouridine(55) synthase</fullName>
        <shortName evidence="5">Psi55 synthase</shortName>
    </alternativeName>
    <alternativeName>
        <fullName evidence="5">tRNA pseudouridylate synthase</fullName>
    </alternativeName>
    <alternativeName>
        <fullName evidence="5">tRNA-uridine isomerase</fullName>
    </alternativeName>
</protein>
<dbReference type="NCBIfam" id="TIGR00431">
    <property type="entry name" value="TruB"/>
    <property type="match status" value="1"/>
</dbReference>
<feature type="domain" description="Pseudouridine synthase II N-terminal" evidence="6">
    <location>
        <begin position="36"/>
        <end position="183"/>
    </location>
</feature>
<comment type="similarity">
    <text evidence="2 5">Belongs to the pseudouridine synthase TruB family. Type 1 subfamily.</text>
</comment>
<evidence type="ECO:0000256" key="4">
    <source>
        <dbReference type="ARBA" id="ARBA00023235"/>
    </source>
</evidence>
<gene>
    <name evidence="5 8" type="primary">truB</name>
    <name evidence="8" type="ORF">ABUH87_00900</name>
</gene>
<evidence type="ECO:0000259" key="7">
    <source>
        <dbReference type="Pfam" id="PF16198"/>
    </source>
</evidence>
<dbReference type="InterPro" id="IPR002501">
    <property type="entry name" value="PsdUridine_synth_N"/>
</dbReference>
<dbReference type="PANTHER" id="PTHR13767">
    <property type="entry name" value="TRNA-PSEUDOURIDINE SYNTHASE"/>
    <property type="match status" value="1"/>
</dbReference>